<organism evidence="3 4">
    <name type="scientific">Bariatricus massiliensis</name>
    <dbReference type="NCBI Taxonomy" id="1745713"/>
    <lineage>
        <taxon>Bacteria</taxon>
        <taxon>Bacillati</taxon>
        <taxon>Bacillota</taxon>
        <taxon>Clostridia</taxon>
        <taxon>Lachnospirales</taxon>
        <taxon>Lachnospiraceae</taxon>
        <taxon>Bariatricus</taxon>
    </lineage>
</organism>
<feature type="transmembrane region" description="Helical" evidence="2">
    <location>
        <begin position="217"/>
        <end position="236"/>
    </location>
</feature>
<dbReference type="RefSeq" id="WP_066731317.1">
    <property type="nucleotide sequence ID" value="NZ_JAJCIQ010000011.1"/>
</dbReference>
<feature type="transmembrane region" description="Helical" evidence="2">
    <location>
        <begin position="50"/>
        <end position="78"/>
    </location>
</feature>
<gene>
    <name evidence="3" type="ORF">LIZ65_13875</name>
</gene>
<feature type="compositionally biased region" description="Basic and acidic residues" evidence="1">
    <location>
        <begin position="305"/>
        <end position="329"/>
    </location>
</feature>
<feature type="transmembrane region" description="Helical" evidence="2">
    <location>
        <begin position="188"/>
        <end position="205"/>
    </location>
</feature>
<feature type="transmembrane region" description="Helical" evidence="2">
    <location>
        <begin position="242"/>
        <end position="264"/>
    </location>
</feature>
<feature type="transmembrane region" description="Helical" evidence="2">
    <location>
        <begin position="84"/>
        <end position="104"/>
    </location>
</feature>
<keyword evidence="2" id="KW-0812">Transmembrane</keyword>
<keyword evidence="4" id="KW-1185">Reference proteome</keyword>
<sequence length="380" mass="42810">MSSLLEWKEKLQKFYANQSIYVDKAIQFILGFVTFYLINSNIGLMKAASTPVVTAALAIICMFLPPVFTALAAAALILAHLFTLSIGVTAVSAAIFIMMFIFYCRFTPKRALILLIVPVAFMLKIPYVVPIACGLVMTPVTAIPIVFGTIVYYMIFCVKNSAAAITGAEGINGQISLFVKLVFQNKELWITAVAFIICVFAVYFLHRMSVDHAWKIAVAAGAVINIVVIVIGDIAFNIHTSYAQLILGNVAAVVIGLVLEFFVFSVDYSRTEHLQYEDDEYYYYVKAVPKISIAAPEKTVKRINERRNTQDLESEEIRRRAPRKSEARRNVKRRPDRVERRPVQQRRPQVLDNTDELLLAKSLKEELDIQNIVNKELEDK</sequence>
<evidence type="ECO:0000256" key="1">
    <source>
        <dbReference type="SAM" id="MobiDB-lite"/>
    </source>
</evidence>
<proteinExistence type="predicted"/>
<dbReference type="EMBL" id="JAJCIS010000011">
    <property type="protein sequence ID" value="MCB7388372.1"/>
    <property type="molecule type" value="Genomic_DNA"/>
</dbReference>
<accession>A0ABS8DIX3</accession>
<dbReference type="Proteomes" id="UP001299546">
    <property type="component" value="Unassembled WGS sequence"/>
</dbReference>
<evidence type="ECO:0000313" key="3">
    <source>
        <dbReference type="EMBL" id="MCB7388372.1"/>
    </source>
</evidence>
<feature type="transmembrane region" description="Helical" evidence="2">
    <location>
        <begin position="111"/>
        <end position="129"/>
    </location>
</feature>
<feature type="transmembrane region" description="Helical" evidence="2">
    <location>
        <begin position="135"/>
        <end position="155"/>
    </location>
</feature>
<feature type="transmembrane region" description="Helical" evidence="2">
    <location>
        <begin position="20"/>
        <end position="38"/>
    </location>
</feature>
<keyword evidence="2" id="KW-0472">Membrane</keyword>
<reference evidence="3 4" key="1">
    <citation type="submission" date="2021-10" db="EMBL/GenBank/DDBJ databases">
        <title>Collection of gut derived symbiotic bacterial strains cultured from healthy donors.</title>
        <authorList>
            <person name="Lin H."/>
            <person name="Littmann E."/>
            <person name="Kohout C."/>
            <person name="Pamer E.G."/>
        </authorList>
    </citation>
    <scope>NUCLEOTIDE SEQUENCE [LARGE SCALE GENOMIC DNA]</scope>
    <source>
        <strain evidence="3 4">DFI.1.165</strain>
    </source>
</reference>
<keyword evidence="2" id="KW-1133">Transmembrane helix</keyword>
<evidence type="ECO:0008006" key="5">
    <source>
        <dbReference type="Google" id="ProtNLM"/>
    </source>
</evidence>
<evidence type="ECO:0000256" key="2">
    <source>
        <dbReference type="SAM" id="Phobius"/>
    </source>
</evidence>
<feature type="region of interest" description="Disordered" evidence="1">
    <location>
        <begin position="305"/>
        <end position="346"/>
    </location>
</feature>
<protein>
    <recommendedName>
        <fullName evidence="5">ABC transporter permease</fullName>
    </recommendedName>
</protein>
<evidence type="ECO:0000313" key="4">
    <source>
        <dbReference type="Proteomes" id="UP001299546"/>
    </source>
</evidence>
<name>A0ABS8DIX3_9FIRM</name>
<comment type="caution">
    <text evidence="3">The sequence shown here is derived from an EMBL/GenBank/DDBJ whole genome shotgun (WGS) entry which is preliminary data.</text>
</comment>